<name>A0A370TS31_9HELO</name>
<evidence type="ECO:0000313" key="1">
    <source>
        <dbReference type="EMBL" id="RDL38337.1"/>
    </source>
</evidence>
<dbReference type="AlphaFoldDB" id="A0A370TS31"/>
<sequence>MPAPFIYLNSWPRLIHSHQHIDLAGTVLPRSSPQYQQLRFQLRQVLFQTLAAASDTFEFMYIFTNFQSDNELGRKVVGHYAEAAKARGCTFIPVVLTCDIAMNTQRIRSQERLRLLAERKGMLLDTVLLSEMREKGGMLK</sequence>
<accession>A0A370TS31</accession>
<keyword evidence="2" id="KW-1185">Reference proteome</keyword>
<gene>
    <name evidence="1" type="ORF">BP5553_02677</name>
</gene>
<evidence type="ECO:0000313" key="2">
    <source>
        <dbReference type="Proteomes" id="UP000254866"/>
    </source>
</evidence>
<dbReference type="GeneID" id="43595526"/>
<reference evidence="1 2" key="1">
    <citation type="journal article" date="2018" name="IMA Fungus">
        <title>IMA Genome-F 9: Draft genome sequence of Annulohypoxylon stygium, Aspergillus mulundensis, Berkeleyomyces basicola (syn. Thielaviopsis basicola), Ceratocystis smalleyi, two Cercospora beticola strains, Coleophoma cylindrospora, Fusarium fracticaudum, Phialophora cf. hyalina, and Morchella septimelata.</title>
        <authorList>
            <person name="Wingfield B.D."/>
            <person name="Bills G.F."/>
            <person name="Dong Y."/>
            <person name="Huang W."/>
            <person name="Nel W.J."/>
            <person name="Swalarsk-Parry B.S."/>
            <person name="Vaghefi N."/>
            <person name="Wilken P.M."/>
            <person name="An Z."/>
            <person name="de Beer Z.W."/>
            <person name="De Vos L."/>
            <person name="Chen L."/>
            <person name="Duong T.A."/>
            <person name="Gao Y."/>
            <person name="Hammerbacher A."/>
            <person name="Kikkert J.R."/>
            <person name="Li Y."/>
            <person name="Li H."/>
            <person name="Li K."/>
            <person name="Li Q."/>
            <person name="Liu X."/>
            <person name="Ma X."/>
            <person name="Naidoo K."/>
            <person name="Pethybridge S.J."/>
            <person name="Sun J."/>
            <person name="Steenkamp E.T."/>
            <person name="van der Nest M.A."/>
            <person name="van Wyk S."/>
            <person name="Wingfield M.J."/>
            <person name="Xiong C."/>
            <person name="Yue Q."/>
            <person name="Zhang X."/>
        </authorList>
    </citation>
    <scope>NUCLEOTIDE SEQUENCE [LARGE SCALE GENOMIC DNA]</scope>
    <source>
        <strain evidence="1 2">BP 5553</strain>
    </source>
</reference>
<dbReference type="OrthoDB" id="5426988at2759"/>
<organism evidence="1 2">
    <name type="scientific">Venustampulla echinocandica</name>
    <dbReference type="NCBI Taxonomy" id="2656787"/>
    <lineage>
        <taxon>Eukaryota</taxon>
        <taxon>Fungi</taxon>
        <taxon>Dikarya</taxon>
        <taxon>Ascomycota</taxon>
        <taxon>Pezizomycotina</taxon>
        <taxon>Leotiomycetes</taxon>
        <taxon>Helotiales</taxon>
        <taxon>Pleuroascaceae</taxon>
        <taxon>Venustampulla</taxon>
    </lineage>
</organism>
<dbReference type="Proteomes" id="UP000254866">
    <property type="component" value="Unassembled WGS sequence"/>
</dbReference>
<proteinExistence type="predicted"/>
<protein>
    <submittedName>
        <fullName evidence="1">Uncharacterized protein</fullName>
    </submittedName>
</protein>
<dbReference type="STRING" id="2656787.A0A370TS31"/>
<comment type="caution">
    <text evidence="1">The sequence shown here is derived from an EMBL/GenBank/DDBJ whole genome shotgun (WGS) entry which is preliminary data.</text>
</comment>
<dbReference type="RefSeq" id="XP_031870993.1">
    <property type="nucleotide sequence ID" value="XM_032011300.1"/>
</dbReference>
<dbReference type="EMBL" id="NPIC01000002">
    <property type="protein sequence ID" value="RDL38337.1"/>
    <property type="molecule type" value="Genomic_DNA"/>
</dbReference>